<feature type="domain" description="ABC transmembrane type-1" evidence="8">
    <location>
        <begin position="94"/>
        <end position="295"/>
    </location>
</feature>
<keyword evidence="2 7" id="KW-0813">Transport</keyword>
<evidence type="ECO:0000256" key="2">
    <source>
        <dbReference type="ARBA" id="ARBA00022448"/>
    </source>
</evidence>
<dbReference type="Gene3D" id="1.10.3720.10">
    <property type="entry name" value="MetI-like"/>
    <property type="match status" value="1"/>
</dbReference>
<keyword evidence="3" id="KW-1003">Cell membrane</keyword>
<dbReference type="GO" id="GO:0055085">
    <property type="term" value="P:transmembrane transport"/>
    <property type="evidence" value="ECO:0007669"/>
    <property type="project" value="InterPro"/>
</dbReference>
<dbReference type="Pfam" id="PF19300">
    <property type="entry name" value="BPD_transp_1_N"/>
    <property type="match status" value="1"/>
</dbReference>
<dbReference type="GO" id="GO:0005886">
    <property type="term" value="C:plasma membrane"/>
    <property type="evidence" value="ECO:0007669"/>
    <property type="project" value="UniProtKB-SubCell"/>
</dbReference>
<dbReference type="InterPro" id="IPR000515">
    <property type="entry name" value="MetI-like"/>
</dbReference>
<sequence length="309" mass="34027">MGRFVLKRLIYMVITLWLIATITFFLMHNLPGSPLQNEEKLPPELKEIILKEYGLDKPLPVQYVNYLGNLITGDLGNSYKYDGRKVTDMIMDGFSASATLGVQAISFGVVVGLILGCVAALRRGTWIDSGATVLSVLGVSIPSFVLGALLSYYVGVELQWLPPALWEGWEYTILPSLALSFLVIAQIARYVRTEMLEVLGQDYIKTAKAKGLGRPAVIIRHALRNALIPAITIMAPLTVALLTGTLVIEQIFAIPGMGYMFVDSIQTNDFTAIMGVTMFYSFLLVVSIFIVDILYGIIDPRIRLTGAKE</sequence>
<feature type="transmembrane region" description="Helical" evidence="7">
    <location>
        <begin position="272"/>
        <end position="298"/>
    </location>
</feature>
<dbReference type="CDD" id="cd06261">
    <property type="entry name" value="TM_PBP2"/>
    <property type="match status" value="1"/>
</dbReference>
<accession>A0A521EGD3</accession>
<evidence type="ECO:0000256" key="7">
    <source>
        <dbReference type="RuleBase" id="RU363032"/>
    </source>
</evidence>
<evidence type="ECO:0000256" key="4">
    <source>
        <dbReference type="ARBA" id="ARBA00022692"/>
    </source>
</evidence>
<organism evidence="9 10">
    <name type="scientific">Melghirimyces algeriensis</name>
    <dbReference type="NCBI Taxonomy" id="910412"/>
    <lineage>
        <taxon>Bacteria</taxon>
        <taxon>Bacillati</taxon>
        <taxon>Bacillota</taxon>
        <taxon>Bacilli</taxon>
        <taxon>Bacillales</taxon>
        <taxon>Thermoactinomycetaceae</taxon>
        <taxon>Melghirimyces</taxon>
    </lineage>
</organism>
<gene>
    <name evidence="9" type="ORF">SAMN06264849_10934</name>
</gene>
<feature type="transmembrane region" description="Helical" evidence="7">
    <location>
        <begin position="133"/>
        <end position="153"/>
    </location>
</feature>
<name>A0A521EGD3_9BACL</name>
<feature type="transmembrane region" description="Helical" evidence="7">
    <location>
        <begin position="173"/>
        <end position="191"/>
    </location>
</feature>
<dbReference type="OrthoDB" id="9773683at2"/>
<evidence type="ECO:0000256" key="5">
    <source>
        <dbReference type="ARBA" id="ARBA00022989"/>
    </source>
</evidence>
<feature type="transmembrane region" description="Helical" evidence="7">
    <location>
        <begin position="227"/>
        <end position="252"/>
    </location>
</feature>
<proteinExistence type="inferred from homology"/>
<keyword evidence="6 7" id="KW-0472">Membrane</keyword>
<dbReference type="AlphaFoldDB" id="A0A521EGD3"/>
<reference evidence="9 10" key="1">
    <citation type="submission" date="2017-05" db="EMBL/GenBank/DDBJ databases">
        <authorList>
            <person name="Varghese N."/>
            <person name="Submissions S."/>
        </authorList>
    </citation>
    <scope>NUCLEOTIDE SEQUENCE [LARGE SCALE GENOMIC DNA]</scope>
    <source>
        <strain evidence="9 10">DSM 45474</strain>
    </source>
</reference>
<dbReference type="PANTHER" id="PTHR43163:SF6">
    <property type="entry name" value="DIPEPTIDE TRANSPORT SYSTEM PERMEASE PROTEIN DPPB-RELATED"/>
    <property type="match status" value="1"/>
</dbReference>
<feature type="transmembrane region" description="Helical" evidence="7">
    <location>
        <begin position="9"/>
        <end position="27"/>
    </location>
</feature>
<comment type="subcellular location">
    <subcellularLocation>
        <location evidence="1 7">Cell membrane</location>
        <topology evidence="1 7">Multi-pass membrane protein</topology>
    </subcellularLocation>
</comment>
<keyword evidence="4 7" id="KW-0812">Transmembrane</keyword>
<dbReference type="PROSITE" id="PS50928">
    <property type="entry name" value="ABC_TM1"/>
    <property type="match status" value="1"/>
</dbReference>
<dbReference type="Pfam" id="PF00528">
    <property type="entry name" value="BPD_transp_1"/>
    <property type="match status" value="1"/>
</dbReference>
<evidence type="ECO:0000259" key="8">
    <source>
        <dbReference type="PROSITE" id="PS50928"/>
    </source>
</evidence>
<keyword evidence="5 7" id="KW-1133">Transmembrane helix</keyword>
<protein>
    <submittedName>
        <fullName evidence="9">Oligopeptide transport system permease protein</fullName>
    </submittedName>
</protein>
<dbReference type="InterPro" id="IPR035906">
    <property type="entry name" value="MetI-like_sf"/>
</dbReference>
<evidence type="ECO:0000256" key="6">
    <source>
        <dbReference type="ARBA" id="ARBA00023136"/>
    </source>
</evidence>
<dbReference type="InterPro" id="IPR045621">
    <property type="entry name" value="BPD_transp_1_N"/>
</dbReference>
<dbReference type="RefSeq" id="WP_142506181.1">
    <property type="nucleotide sequence ID" value="NZ_FXTI01000009.1"/>
</dbReference>
<dbReference type="PANTHER" id="PTHR43163">
    <property type="entry name" value="DIPEPTIDE TRANSPORT SYSTEM PERMEASE PROTEIN DPPB-RELATED"/>
    <property type="match status" value="1"/>
</dbReference>
<dbReference type="Proteomes" id="UP000315636">
    <property type="component" value="Unassembled WGS sequence"/>
</dbReference>
<comment type="similarity">
    <text evidence="7">Belongs to the binding-protein-dependent transport system permease family.</text>
</comment>
<evidence type="ECO:0000313" key="9">
    <source>
        <dbReference type="EMBL" id="SMO82973.1"/>
    </source>
</evidence>
<dbReference type="SUPFAM" id="SSF161098">
    <property type="entry name" value="MetI-like"/>
    <property type="match status" value="1"/>
</dbReference>
<evidence type="ECO:0000256" key="3">
    <source>
        <dbReference type="ARBA" id="ARBA00022475"/>
    </source>
</evidence>
<dbReference type="EMBL" id="FXTI01000009">
    <property type="protein sequence ID" value="SMO82973.1"/>
    <property type="molecule type" value="Genomic_DNA"/>
</dbReference>
<evidence type="ECO:0000313" key="10">
    <source>
        <dbReference type="Proteomes" id="UP000315636"/>
    </source>
</evidence>
<evidence type="ECO:0000256" key="1">
    <source>
        <dbReference type="ARBA" id="ARBA00004651"/>
    </source>
</evidence>
<feature type="transmembrane region" description="Helical" evidence="7">
    <location>
        <begin position="100"/>
        <end position="121"/>
    </location>
</feature>
<keyword evidence="10" id="KW-1185">Reference proteome</keyword>